<dbReference type="EMBL" id="ASPP01012543">
    <property type="protein sequence ID" value="ETO20499.1"/>
    <property type="molecule type" value="Genomic_DNA"/>
</dbReference>
<reference evidence="2 3" key="1">
    <citation type="journal article" date="2013" name="Curr. Biol.">
        <title>The Genome of the Foraminiferan Reticulomyxa filosa.</title>
        <authorList>
            <person name="Glockner G."/>
            <person name="Hulsmann N."/>
            <person name="Schleicher M."/>
            <person name="Noegel A.A."/>
            <person name="Eichinger L."/>
            <person name="Gallinger C."/>
            <person name="Pawlowski J."/>
            <person name="Sierra R."/>
            <person name="Euteneuer U."/>
            <person name="Pillet L."/>
            <person name="Moustafa A."/>
            <person name="Platzer M."/>
            <person name="Groth M."/>
            <person name="Szafranski K."/>
            <person name="Schliwa M."/>
        </authorList>
    </citation>
    <scope>NUCLEOTIDE SEQUENCE [LARGE SCALE GENOMIC DNA]</scope>
</reference>
<accession>X6N430</accession>
<dbReference type="Proteomes" id="UP000023152">
    <property type="component" value="Unassembled WGS sequence"/>
</dbReference>
<feature type="compositionally biased region" description="Polar residues" evidence="1">
    <location>
        <begin position="1"/>
        <end position="16"/>
    </location>
</feature>
<feature type="region of interest" description="Disordered" evidence="1">
    <location>
        <begin position="1"/>
        <end position="134"/>
    </location>
</feature>
<dbReference type="AlphaFoldDB" id="X6N430"/>
<evidence type="ECO:0000313" key="3">
    <source>
        <dbReference type="Proteomes" id="UP000023152"/>
    </source>
</evidence>
<organism evidence="2 3">
    <name type="scientific">Reticulomyxa filosa</name>
    <dbReference type="NCBI Taxonomy" id="46433"/>
    <lineage>
        <taxon>Eukaryota</taxon>
        <taxon>Sar</taxon>
        <taxon>Rhizaria</taxon>
        <taxon>Retaria</taxon>
        <taxon>Foraminifera</taxon>
        <taxon>Monothalamids</taxon>
        <taxon>Reticulomyxidae</taxon>
        <taxon>Reticulomyxa</taxon>
    </lineage>
</organism>
<gene>
    <name evidence="2" type="ORF">RFI_16716</name>
</gene>
<protein>
    <submittedName>
        <fullName evidence="2">Uncharacterized protein</fullName>
    </submittedName>
</protein>
<sequence>MGQTTSDIALNGQATGLGSPRDDEDKARNKEKKEQEAGTNEQESKDENKKKETTKEVKTSPLSKKKSSSKRAGGPEITQTPQNKRRRKDESRDAQRSNEDNAFTLTTETKGKSDEDTKDESAFANKEHAHDDCGDDCYQVPLQDKTPFRNQFHAISEVAYRYPKKFRQGGGIF</sequence>
<proteinExistence type="predicted"/>
<feature type="compositionally biased region" description="Basic and acidic residues" evidence="1">
    <location>
        <begin position="109"/>
        <end position="132"/>
    </location>
</feature>
<comment type="caution">
    <text evidence="2">The sequence shown here is derived from an EMBL/GenBank/DDBJ whole genome shotgun (WGS) entry which is preliminary data.</text>
</comment>
<feature type="compositionally biased region" description="Basic and acidic residues" evidence="1">
    <location>
        <begin position="20"/>
        <end position="58"/>
    </location>
</feature>
<feature type="compositionally biased region" description="Basic and acidic residues" evidence="1">
    <location>
        <begin position="88"/>
        <end position="99"/>
    </location>
</feature>
<evidence type="ECO:0000256" key="1">
    <source>
        <dbReference type="SAM" id="MobiDB-lite"/>
    </source>
</evidence>
<keyword evidence="3" id="KW-1185">Reference proteome</keyword>
<evidence type="ECO:0000313" key="2">
    <source>
        <dbReference type="EMBL" id="ETO20499.1"/>
    </source>
</evidence>
<name>X6N430_RETFI</name>